<dbReference type="GO" id="GO:0005737">
    <property type="term" value="C:cytoplasm"/>
    <property type="evidence" value="ECO:0007669"/>
    <property type="project" value="TreeGrafter"/>
</dbReference>
<name>A0A809S8P2_9PROT</name>
<keyword evidence="6" id="KW-0560">Oxidoreductase</keyword>
<dbReference type="FunFam" id="3.40.30.10:FF:000007">
    <property type="entry name" value="Thioredoxin-dependent thiol peroxidase"/>
    <property type="match status" value="1"/>
</dbReference>
<dbReference type="Gene3D" id="3.40.30.10">
    <property type="entry name" value="Glutaredoxin"/>
    <property type="match status" value="1"/>
</dbReference>
<evidence type="ECO:0000313" key="16">
    <source>
        <dbReference type="Proteomes" id="UP000463939"/>
    </source>
</evidence>
<comment type="similarity">
    <text evidence="10">Belongs to the peroxiredoxin family. BCP/PrxQ subfamily.</text>
</comment>
<keyword evidence="4" id="KW-0575">Peroxidase</keyword>
<evidence type="ECO:0000256" key="1">
    <source>
        <dbReference type="ARBA" id="ARBA00003330"/>
    </source>
</evidence>
<comment type="function">
    <text evidence="1">Thiol-specific peroxidase that catalyzes the reduction of hydrogen peroxide and organic hydroperoxides to water and alcohols, respectively. Plays a role in cell protection against oxidative stress by detoxifying peroxides and as sensor of hydrogen peroxide-mediated signaling events.</text>
</comment>
<organism evidence="15 16">
    <name type="scientific">Sulfuriferula nivalis</name>
    <dbReference type="NCBI Taxonomy" id="2675298"/>
    <lineage>
        <taxon>Bacteria</taxon>
        <taxon>Pseudomonadati</taxon>
        <taxon>Pseudomonadota</taxon>
        <taxon>Betaproteobacteria</taxon>
        <taxon>Nitrosomonadales</taxon>
        <taxon>Sulfuricellaceae</taxon>
        <taxon>Sulfuriferula</taxon>
    </lineage>
</organism>
<keyword evidence="5" id="KW-0049">Antioxidant</keyword>
<accession>A0A809S8P2</accession>
<evidence type="ECO:0000313" key="15">
    <source>
        <dbReference type="EMBL" id="BBP00352.1"/>
    </source>
</evidence>
<evidence type="ECO:0000256" key="8">
    <source>
        <dbReference type="ARBA" id="ARBA00023284"/>
    </source>
</evidence>
<dbReference type="SUPFAM" id="SSF52833">
    <property type="entry name" value="Thioredoxin-like"/>
    <property type="match status" value="1"/>
</dbReference>
<protein>
    <recommendedName>
        <fullName evidence="3">thioredoxin-dependent peroxiredoxin</fullName>
        <ecNumber evidence="3">1.11.1.24</ecNumber>
    </recommendedName>
    <alternativeName>
        <fullName evidence="9">Thioredoxin peroxidase</fullName>
    </alternativeName>
    <alternativeName>
        <fullName evidence="11">Thioredoxin-dependent peroxiredoxin Bcp</fullName>
    </alternativeName>
</protein>
<keyword evidence="7" id="KW-1015">Disulfide bond</keyword>
<evidence type="ECO:0000256" key="2">
    <source>
        <dbReference type="ARBA" id="ARBA00011245"/>
    </source>
</evidence>
<feature type="signal peptide" evidence="13">
    <location>
        <begin position="1"/>
        <end position="22"/>
    </location>
</feature>
<dbReference type="Pfam" id="PF00578">
    <property type="entry name" value="AhpC-TSA"/>
    <property type="match status" value="1"/>
</dbReference>
<evidence type="ECO:0000256" key="13">
    <source>
        <dbReference type="SAM" id="SignalP"/>
    </source>
</evidence>
<keyword evidence="8" id="KW-0676">Redox-active center</keyword>
<dbReference type="Proteomes" id="UP000463939">
    <property type="component" value="Chromosome"/>
</dbReference>
<feature type="chain" id="PRO_5032959838" description="thioredoxin-dependent peroxiredoxin" evidence="13">
    <location>
        <begin position="23"/>
        <end position="176"/>
    </location>
</feature>
<dbReference type="InterPro" id="IPR000866">
    <property type="entry name" value="AhpC/TSA"/>
</dbReference>
<evidence type="ECO:0000256" key="6">
    <source>
        <dbReference type="ARBA" id="ARBA00023002"/>
    </source>
</evidence>
<dbReference type="RefSeq" id="WP_162084294.1">
    <property type="nucleotide sequence ID" value="NZ_AP021881.1"/>
</dbReference>
<dbReference type="PROSITE" id="PS51352">
    <property type="entry name" value="THIOREDOXIN_2"/>
    <property type="match status" value="1"/>
</dbReference>
<dbReference type="AlphaFoldDB" id="A0A809S8P2"/>
<dbReference type="InterPro" id="IPR036249">
    <property type="entry name" value="Thioredoxin-like_sf"/>
</dbReference>
<evidence type="ECO:0000256" key="7">
    <source>
        <dbReference type="ARBA" id="ARBA00023157"/>
    </source>
</evidence>
<dbReference type="GO" id="GO:0045454">
    <property type="term" value="P:cell redox homeostasis"/>
    <property type="evidence" value="ECO:0007669"/>
    <property type="project" value="TreeGrafter"/>
</dbReference>
<dbReference type="PANTHER" id="PTHR42801">
    <property type="entry name" value="THIOREDOXIN-DEPENDENT PEROXIDE REDUCTASE"/>
    <property type="match status" value="1"/>
</dbReference>
<dbReference type="EC" id="1.11.1.24" evidence="3"/>
<reference evidence="16" key="1">
    <citation type="submission" date="2019-11" db="EMBL/GenBank/DDBJ databases">
        <title>Isolation and characterization of a novel species in the genus Sulfuriferula.</title>
        <authorList>
            <person name="Mochizuki J."/>
            <person name="Kojima H."/>
            <person name="Fukui M."/>
        </authorList>
    </citation>
    <scope>NUCLEOTIDE SEQUENCE [LARGE SCALE GENOMIC DNA]</scope>
    <source>
        <strain evidence="16">SGTM</strain>
    </source>
</reference>
<keyword evidence="13" id="KW-0732">Signal</keyword>
<evidence type="ECO:0000256" key="5">
    <source>
        <dbReference type="ARBA" id="ARBA00022862"/>
    </source>
</evidence>
<comment type="subunit">
    <text evidence="2">Monomer.</text>
</comment>
<dbReference type="InterPro" id="IPR050924">
    <property type="entry name" value="Peroxiredoxin_BCP/PrxQ"/>
</dbReference>
<dbReference type="KEGG" id="sniv:SFSGTM_10600"/>
<comment type="catalytic activity">
    <reaction evidence="12">
        <text>a hydroperoxide + [thioredoxin]-dithiol = an alcohol + [thioredoxin]-disulfide + H2O</text>
        <dbReference type="Rhea" id="RHEA:62620"/>
        <dbReference type="Rhea" id="RHEA-COMP:10698"/>
        <dbReference type="Rhea" id="RHEA-COMP:10700"/>
        <dbReference type="ChEBI" id="CHEBI:15377"/>
        <dbReference type="ChEBI" id="CHEBI:29950"/>
        <dbReference type="ChEBI" id="CHEBI:30879"/>
        <dbReference type="ChEBI" id="CHEBI:35924"/>
        <dbReference type="ChEBI" id="CHEBI:50058"/>
        <dbReference type="EC" id="1.11.1.24"/>
    </reaction>
</comment>
<dbReference type="PANTHER" id="PTHR42801:SF4">
    <property type="entry name" value="AHPC_TSA FAMILY PROTEIN"/>
    <property type="match status" value="1"/>
</dbReference>
<evidence type="ECO:0000256" key="9">
    <source>
        <dbReference type="ARBA" id="ARBA00032824"/>
    </source>
</evidence>
<proteinExistence type="inferred from homology"/>
<evidence type="ECO:0000259" key="14">
    <source>
        <dbReference type="PROSITE" id="PS51352"/>
    </source>
</evidence>
<evidence type="ECO:0000256" key="4">
    <source>
        <dbReference type="ARBA" id="ARBA00022559"/>
    </source>
</evidence>
<evidence type="ECO:0000256" key="3">
    <source>
        <dbReference type="ARBA" id="ARBA00013017"/>
    </source>
</evidence>
<dbReference type="CDD" id="cd03017">
    <property type="entry name" value="PRX_BCP"/>
    <property type="match status" value="1"/>
</dbReference>
<evidence type="ECO:0000256" key="10">
    <source>
        <dbReference type="ARBA" id="ARBA00038489"/>
    </source>
</evidence>
<dbReference type="InterPro" id="IPR013766">
    <property type="entry name" value="Thioredoxin_domain"/>
</dbReference>
<evidence type="ECO:0000256" key="11">
    <source>
        <dbReference type="ARBA" id="ARBA00042639"/>
    </source>
</evidence>
<dbReference type="GO" id="GO:0008379">
    <property type="term" value="F:thioredoxin peroxidase activity"/>
    <property type="evidence" value="ECO:0007669"/>
    <property type="project" value="TreeGrafter"/>
</dbReference>
<keyword evidence="16" id="KW-1185">Reference proteome</keyword>
<gene>
    <name evidence="15" type="ORF">SFSGTM_10600</name>
</gene>
<dbReference type="GO" id="GO:0034599">
    <property type="term" value="P:cellular response to oxidative stress"/>
    <property type="evidence" value="ECO:0007669"/>
    <property type="project" value="TreeGrafter"/>
</dbReference>
<feature type="domain" description="Thioredoxin" evidence="14">
    <location>
        <begin position="26"/>
        <end position="175"/>
    </location>
</feature>
<sequence>MKLIIILVGIVLAMLWLRTSQAADLPKIGQDAPDFALPDQSGKVQHLSDYRGQWVVLYFYPKDDTPHCTTEACQFRDDAFQLHQLGAVVLGVSVDDTDSHAEFAKKHHLAFPLLADRGGVVADSYGSITNLLVIKFAKRNTFIINPSGKIAKVYVSVDAQQHAKSVLQDLTALSAK</sequence>
<dbReference type="EMBL" id="AP021881">
    <property type="protein sequence ID" value="BBP00352.1"/>
    <property type="molecule type" value="Genomic_DNA"/>
</dbReference>
<evidence type="ECO:0000256" key="12">
    <source>
        <dbReference type="ARBA" id="ARBA00049091"/>
    </source>
</evidence>